<dbReference type="EMBL" id="JANIEX010000036">
    <property type="protein sequence ID" value="KAJ3575467.1"/>
    <property type="molecule type" value="Genomic_DNA"/>
</dbReference>
<evidence type="ECO:0000313" key="6">
    <source>
        <dbReference type="Proteomes" id="UP001213000"/>
    </source>
</evidence>
<feature type="domain" description="FAD-binding PCMH-type" evidence="4">
    <location>
        <begin position="1236"/>
        <end position="1417"/>
    </location>
</feature>
<dbReference type="Pfam" id="PF08031">
    <property type="entry name" value="BBE"/>
    <property type="match status" value="3"/>
</dbReference>
<keyword evidence="6" id="KW-1185">Reference proteome</keyword>
<dbReference type="Pfam" id="PF01565">
    <property type="entry name" value="FAD_binding_4"/>
    <property type="match status" value="3"/>
</dbReference>
<name>A0AAD5W109_9AGAR</name>
<evidence type="ECO:0000313" key="5">
    <source>
        <dbReference type="EMBL" id="KAJ3575467.1"/>
    </source>
</evidence>
<feature type="chain" id="PRO_5042257394" description="FAD-binding PCMH-type domain-containing protein" evidence="3">
    <location>
        <begin position="27"/>
        <end position="1687"/>
    </location>
</feature>
<feature type="domain" description="FAD-binding PCMH-type" evidence="4">
    <location>
        <begin position="690"/>
        <end position="870"/>
    </location>
</feature>
<evidence type="ECO:0000256" key="1">
    <source>
        <dbReference type="ARBA" id="ARBA00005466"/>
    </source>
</evidence>
<proteinExistence type="inferred from homology"/>
<dbReference type="PANTHER" id="PTHR13878">
    <property type="entry name" value="GULONOLACTONE OXIDASE"/>
    <property type="match status" value="1"/>
</dbReference>
<dbReference type="InterPro" id="IPR006093">
    <property type="entry name" value="Oxy_OxRdtase_FAD_BS"/>
</dbReference>
<dbReference type="InterPro" id="IPR006094">
    <property type="entry name" value="Oxid_FAD_bind_N"/>
</dbReference>
<dbReference type="GO" id="GO:0016491">
    <property type="term" value="F:oxidoreductase activity"/>
    <property type="evidence" value="ECO:0007669"/>
    <property type="project" value="UniProtKB-KW"/>
</dbReference>
<keyword evidence="2" id="KW-0560">Oxidoreductase</keyword>
<dbReference type="SUPFAM" id="SSF56176">
    <property type="entry name" value="FAD-binding/transporter-associated domain-like"/>
    <property type="match status" value="3"/>
</dbReference>
<comment type="caution">
    <text evidence="5">The sequence shown here is derived from an EMBL/GenBank/DDBJ whole genome shotgun (WGS) entry which is preliminary data.</text>
</comment>
<dbReference type="PANTHER" id="PTHR13878:SF91">
    <property type="entry name" value="FAD BINDING DOMAIN PROTEIN (AFU_ORTHOLOGUE AFUA_6G12070)-RELATED"/>
    <property type="match status" value="1"/>
</dbReference>
<dbReference type="Gene3D" id="3.30.465.10">
    <property type="match status" value="6"/>
</dbReference>
<gene>
    <name evidence="5" type="ORF">NP233_g1082</name>
</gene>
<accession>A0AAD5W109</accession>
<evidence type="ECO:0000256" key="3">
    <source>
        <dbReference type="SAM" id="SignalP"/>
    </source>
</evidence>
<dbReference type="PROSITE" id="PS51387">
    <property type="entry name" value="FAD_PCMH"/>
    <property type="match status" value="3"/>
</dbReference>
<reference evidence="5" key="1">
    <citation type="submission" date="2022-07" db="EMBL/GenBank/DDBJ databases">
        <title>Genome Sequence of Leucocoprinus birnbaumii.</title>
        <authorList>
            <person name="Buettner E."/>
        </authorList>
    </citation>
    <scope>NUCLEOTIDE SEQUENCE</scope>
    <source>
        <strain evidence="5">VT141</strain>
    </source>
</reference>
<dbReference type="Proteomes" id="UP001213000">
    <property type="component" value="Unassembled WGS sequence"/>
</dbReference>
<evidence type="ECO:0000256" key="2">
    <source>
        <dbReference type="ARBA" id="ARBA00023002"/>
    </source>
</evidence>
<dbReference type="InterPro" id="IPR012951">
    <property type="entry name" value="BBE"/>
</dbReference>
<dbReference type="InterPro" id="IPR050432">
    <property type="entry name" value="FAD-linked_Oxidoreductases_BP"/>
</dbReference>
<dbReference type="PROSITE" id="PS00862">
    <property type="entry name" value="OX2_COVAL_FAD"/>
    <property type="match status" value="2"/>
</dbReference>
<organism evidence="5 6">
    <name type="scientific">Leucocoprinus birnbaumii</name>
    <dbReference type="NCBI Taxonomy" id="56174"/>
    <lineage>
        <taxon>Eukaryota</taxon>
        <taxon>Fungi</taxon>
        <taxon>Dikarya</taxon>
        <taxon>Basidiomycota</taxon>
        <taxon>Agaricomycotina</taxon>
        <taxon>Agaricomycetes</taxon>
        <taxon>Agaricomycetidae</taxon>
        <taxon>Agaricales</taxon>
        <taxon>Agaricineae</taxon>
        <taxon>Agaricaceae</taxon>
        <taxon>Leucocoprinus</taxon>
    </lineage>
</organism>
<evidence type="ECO:0000259" key="4">
    <source>
        <dbReference type="PROSITE" id="PS51387"/>
    </source>
</evidence>
<dbReference type="InterPro" id="IPR016169">
    <property type="entry name" value="FAD-bd_PCMH_sub2"/>
</dbReference>
<sequence length="1687" mass="180514">MLLNIMLSHIYPLLGLLATAVEITGAARSCRNVPGSPGYPTAAQWQSLGESVSGRLVHAIPSGLYCRQTNCTDAQWTSANWRNDIPGAMNMDYDSNPPSLCGRTTPETCGQGDVPLYAILAENVEDIQAGVNFAREHNLRLSIKASGHDLLGRSTAKKSLLIHTHKLQSIEFTEHFHVGGKDLGSAVTVGSGVSLSTLYNASKVMDKIFVGGTAATVVAAGGYVQGGGHSALSPLHGLAADNALEFNVVTADGLARRVNEAENSDLFWAMRGGGPGTWGVIVNATFRTYPTFNATSYSLLVAVNDSSAMSAIVEAHAKHAFDLDSMHGGSYFAVTYIGSNFSTYVIDIEMYLPNATSEQAIAAWAPYMEDITEAGGVVFSNTTTYGIINELLALNDDQIGGYAVLGGRLIPESIYRQSPEAIGDTYKRLIDAGALSVATGLLAGGQVAKNADIDNSVNPGWRTAKAQTYVINIIPDQGSIEEIHAAEYLFRTTQLPILESISGTSPAAYSNEADPFEIEWQKVFYGKNYPRLSSIKARYDPNDLFIVRTGVGAERWDSDEQSSKTGYQAVVISLHNQCRIMLTHLYQLLGLTLVAAQFADAQNCRNAPGSPGYPSDAQWQALNESVSNRLVHAVPSGSYCRRINCTDDEWTSANWRNEIPGAMNLVNFEQDYDSNPPSLCGRTAPEICGQGDVPLYAILAETVEDIQAGVKFARQHNLRLSVKASGHDLLGRSTAKSSLLIHTHKLQSIEFTDSFHVGSIDYGSAATIASGVALNTMYNASRAANKILVGGSAATVVAAGGYVQGAGHSALSPLFGLAADNVLEFNVVTADGTVRRVNEAENSDLFWAMRGGGAGSWGVIVNATFRTYPTFDAAQSTMLFTANGSTTIGAICEAHARHAFDLDSLHAGMYFGLTQTTPNSSAYTIGVSTVIPNLDSRQANNALGPLFEDIISAGAVVTLNMTSTANINQLLFAIDDAAGYSGGLGSRLIPESSYRHSPEAIGDVCKRLVDLQATLMSLILVSGGKVAENAHIDSAVNPGWRTAKAHFIVGNAIVDEENVQEVHTAQNMFKTTQLPVLQDIAGSTPAAYSNEADLFEEDWQSVFYGKNYNRLSSIKTRYDPTDLFMVRTGVGSERWDSDVAIAACAVHARRCRNTPGSPGYPTVAQWNAFNQSLSGRLVQAVPSGEACRQVNCTDAEWASATWRNTIPGAMNQVNWEQDYDSNPPSLCGRTMPATCGQGDVSLYAILAENADDIKAGVRFARQHDLRLSVKASGHDYLGRSTAKNSLLIHTHKLQSISFTDNFIVGHTNKGSAVTVGSGVNLSSLYNATQQVGKIFVGGTAATVVAGGGYVQGAGHSALSPLLGLAADNTLEFSIVTADGVLRKANEIENPELFWALRGGGAGSWGVIVSATFRTFPTFPAVRSQIVLAVNSSMVGMAGEIYAKHAFDWDAMHAGQYFWIVYSGTPPYYGISIDTTFPNATELEATTALAPLLADLTAMGAFPVSNNTQSGTVNEVLVSVDDSVGEYLVLGSRLIPSTSYKSPEKIGKAYQALVDQGTLGILSHLVAGGKAAENAHINSAVNPAWRSAKMHLIVPNEFSETSNLTEVNAAQNNFRENQLPIFKPIQGPIPGAYSNEADPFEEEWQSVFYGPNYPRLSIIKRLYDPTDLFIVRAGVGSERWDSDGLCRV</sequence>
<comment type="similarity">
    <text evidence="1">Belongs to the oxygen-dependent FAD-linked oxidoreductase family.</text>
</comment>
<dbReference type="InterPro" id="IPR036318">
    <property type="entry name" value="FAD-bd_PCMH-like_sf"/>
</dbReference>
<protein>
    <recommendedName>
        <fullName evidence="4">FAD-binding PCMH-type domain-containing protein</fullName>
    </recommendedName>
</protein>
<dbReference type="GO" id="GO:0071949">
    <property type="term" value="F:FAD binding"/>
    <property type="evidence" value="ECO:0007669"/>
    <property type="project" value="InterPro"/>
</dbReference>
<dbReference type="InterPro" id="IPR016166">
    <property type="entry name" value="FAD-bd_PCMH"/>
</dbReference>
<keyword evidence="3" id="KW-0732">Signal</keyword>
<feature type="domain" description="FAD-binding PCMH-type" evidence="4">
    <location>
        <begin position="111"/>
        <end position="291"/>
    </location>
</feature>
<feature type="signal peptide" evidence="3">
    <location>
        <begin position="1"/>
        <end position="26"/>
    </location>
</feature>